<reference evidence="2" key="1">
    <citation type="journal article" date="2023" name="Mol. Biol. Evol.">
        <title>Third-Generation Sequencing Reveals the Adaptive Role of the Epigenome in Three Deep-Sea Polychaetes.</title>
        <authorList>
            <person name="Perez M."/>
            <person name="Aroh O."/>
            <person name="Sun Y."/>
            <person name="Lan Y."/>
            <person name="Juniper S.K."/>
            <person name="Young C.R."/>
            <person name="Angers B."/>
            <person name="Qian P.Y."/>
        </authorList>
    </citation>
    <scope>NUCLEOTIDE SEQUENCE</scope>
    <source>
        <strain evidence="2">P08H-3</strain>
    </source>
</reference>
<evidence type="ECO:0000313" key="2">
    <source>
        <dbReference type="EMBL" id="KAK2159433.1"/>
    </source>
</evidence>
<keyword evidence="3" id="KW-1185">Reference proteome</keyword>
<feature type="region of interest" description="Disordered" evidence="1">
    <location>
        <begin position="41"/>
        <end position="94"/>
    </location>
</feature>
<protein>
    <submittedName>
        <fullName evidence="2">Uncharacterized protein</fullName>
    </submittedName>
</protein>
<organism evidence="2 3">
    <name type="scientific">Paralvinella palmiformis</name>
    <dbReference type="NCBI Taxonomy" id="53620"/>
    <lineage>
        <taxon>Eukaryota</taxon>
        <taxon>Metazoa</taxon>
        <taxon>Spiralia</taxon>
        <taxon>Lophotrochozoa</taxon>
        <taxon>Annelida</taxon>
        <taxon>Polychaeta</taxon>
        <taxon>Sedentaria</taxon>
        <taxon>Canalipalpata</taxon>
        <taxon>Terebellida</taxon>
        <taxon>Terebelliformia</taxon>
        <taxon>Alvinellidae</taxon>
        <taxon>Paralvinella</taxon>
    </lineage>
</organism>
<dbReference type="Proteomes" id="UP001208570">
    <property type="component" value="Unassembled WGS sequence"/>
</dbReference>
<accession>A0AAD9JVX0</accession>
<comment type="caution">
    <text evidence="2">The sequence shown here is derived from an EMBL/GenBank/DDBJ whole genome shotgun (WGS) entry which is preliminary data.</text>
</comment>
<proteinExistence type="predicted"/>
<name>A0AAD9JVX0_9ANNE</name>
<gene>
    <name evidence="2" type="ORF">LSH36_153g01004</name>
</gene>
<dbReference type="AlphaFoldDB" id="A0AAD9JVX0"/>
<feature type="compositionally biased region" description="Polar residues" evidence="1">
    <location>
        <begin position="41"/>
        <end position="55"/>
    </location>
</feature>
<dbReference type="EMBL" id="JAODUP010000153">
    <property type="protein sequence ID" value="KAK2159433.1"/>
    <property type="molecule type" value="Genomic_DNA"/>
</dbReference>
<sequence>FFKTIKDALPSEPSMEGFYPEFEKVSAQRLASSRNIDAKSNWSTRSSSVLDSTHSPLDHKSRRRESNAHGGHLCGDTSLCQPGQRGEGPQRVSAGGWTSRCSLYLPTQSETNGHASSGTRHGQQRIHPAALFRRSTRTLAAMARVLGYLGLAALCVSSSGLAIYQPNNYGAYYPPSYQTYDRRLIDAFRTVAKPVSYSAYQAPLYGALNEYRPATYGSQTRTSFAAPSIRPLPLAYRISTLTQPLYEPPVKDDYIQAQTYTPNIYGKFRSDGLEAPFLNNYPKHDTEYVLGSCLETEDPCSGLPEGDYAMQGDFIQLFPGIDAQCNFVKCANYKAYVNPCSVGTKNGLDGGPDPKYGFCAGLDYDHYCGLYPAASDPYSRR</sequence>
<evidence type="ECO:0000313" key="3">
    <source>
        <dbReference type="Proteomes" id="UP001208570"/>
    </source>
</evidence>
<feature type="non-terminal residue" evidence="2">
    <location>
        <position position="1"/>
    </location>
</feature>
<evidence type="ECO:0000256" key="1">
    <source>
        <dbReference type="SAM" id="MobiDB-lite"/>
    </source>
</evidence>
<feature type="compositionally biased region" description="Basic and acidic residues" evidence="1">
    <location>
        <begin position="56"/>
        <end position="67"/>
    </location>
</feature>